<gene>
    <name evidence="7" type="ORF">DXH78_12745</name>
</gene>
<keyword evidence="8" id="KW-1185">Reference proteome</keyword>
<evidence type="ECO:0000256" key="3">
    <source>
        <dbReference type="ARBA" id="ARBA00022989"/>
    </source>
</evidence>
<comment type="caution">
    <text evidence="7">The sequence shown here is derived from an EMBL/GenBank/DDBJ whole genome shotgun (WGS) entry which is preliminary data.</text>
</comment>
<dbReference type="PRINTS" id="PR01036">
    <property type="entry name" value="TCRTETB"/>
</dbReference>
<feature type="transmembrane region" description="Helical" evidence="5">
    <location>
        <begin position="386"/>
        <end position="406"/>
    </location>
</feature>
<comment type="subcellular location">
    <subcellularLocation>
        <location evidence="1">Membrane</location>
        <topology evidence="1">Multi-pass membrane protein</topology>
    </subcellularLocation>
</comment>
<organism evidence="7 8">
    <name type="scientific">Undibacter mobilis</name>
    <dbReference type="NCBI Taxonomy" id="2292256"/>
    <lineage>
        <taxon>Bacteria</taxon>
        <taxon>Pseudomonadati</taxon>
        <taxon>Pseudomonadota</taxon>
        <taxon>Alphaproteobacteria</taxon>
        <taxon>Hyphomicrobiales</taxon>
        <taxon>Nitrobacteraceae</taxon>
        <taxon>Undibacter</taxon>
    </lineage>
</organism>
<dbReference type="EMBL" id="QRGO01000001">
    <property type="protein sequence ID" value="RDV05858.1"/>
    <property type="molecule type" value="Genomic_DNA"/>
</dbReference>
<evidence type="ECO:0000259" key="6">
    <source>
        <dbReference type="PROSITE" id="PS50850"/>
    </source>
</evidence>
<dbReference type="AlphaFoldDB" id="A0A371BEC5"/>
<keyword evidence="3 5" id="KW-1133">Transmembrane helix</keyword>
<evidence type="ECO:0000256" key="2">
    <source>
        <dbReference type="ARBA" id="ARBA00022692"/>
    </source>
</evidence>
<name>A0A371BEC5_9BRAD</name>
<accession>A0A371BEC5</accession>
<proteinExistence type="predicted"/>
<dbReference type="GO" id="GO:0022857">
    <property type="term" value="F:transmembrane transporter activity"/>
    <property type="evidence" value="ECO:0007669"/>
    <property type="project" value="InterPro"/>
</dbReference>
<feature type="transmembrane region" description="Helical" evidence="5">
    <location>
        <begin position="250"/>
        <end position="274"/>
    </location>
</feature>
<dbReference type="PROSITE" id="PS00217">
    <property type="entry name" value="SUGAR_TRANSPORT_2"/>
    <property type="match status" value="1"/>
</dbReference>
<dbReference type="Gene3D" id="1.20.1720.10">
    <property type="entry name" value="Multidrug resistance protein D"/>
    <property type="match status" value="1"/>
</dbReference>
<evidence type="ECO:0000256" key="5">
    <source>
        <dbReference type="SAM" id="Phobius"/>
    </source>
</evidence>
<feature type="transmembrane region" description="Helical" evidence="5">
    <location>
        <begin position="340"/>
        <end position="365"/>
    </location>
</feature>
<dbReference type="GO" id="GO:0005886">
    <property type="term" value="C:plasma membrane"/>
    <property type="evidence" value="ECO:0007669"/>
    <property type="project" value="TreeGrafter"/>
</dbReference>
<feature type="transmembrane region" description="Helical" evidence="5">
    <location>
        <begin position="33"/>
        <end position="49"/>
    </location>
</feature>
<keyword evidence="2 5" id="KW-0812">Transmembrane</keyword>
<feature type="transmembrane region" description="Helical" evidence="5">
    <location>
        <begin position="61"/>
        <end position="84"/>
    </location>
</feature>
<reference evidence="8" key="1">
    <citation type="submission" date="2018-08" db="EMBL/GenBank/DDBJ databases">
        <authorList>
            <person name="Kim S.-J."/>
            <person name="Jung G.-Y."/>
        </authorList>
    </citation>
    <scope>NUCLEOTIDE SEQUENCE [LARGE SCALE GENOMIC DNA]</scope>
    <source>
        <strain evidence="8">GY_H</strain>
    </source>
</reference>
<dbReference type="InterPro" id="IPR005829">
    <property type="entry name" value="Sugar_transporter_CS"/>
</dbReference>
<feature type="transmembrane region" description="Helical" evidence="5">
    <location>
        <begin position="280"/>
        <end position="302"/>
    </location>
</feature>
<dbReference type="OrthoDB" id="9812221at2"/>
<dbReference type="PANTHER" id="PTHR23501:SF197">
    <property type="entry name" value="COMD"/>
    <property type="match status" value="1"/>
</dbReference>
<evidence type="ECO:0000313" key="8">
    <source>
        <dbReference type="Proteomes" id="UP000263993"/>
    </source>
</evidence>
<feature type="transmembrane region" description="Helical" evidence="5">
    <location>
        <begin position="210"/>
        <end position="229"/>
    </location>
</feature>
<dbReference type="PROSITE" id="PS50850">
    <property type="entry name" value="MFS"/>
    <property type="match status" value="1"/>
</dbReference>
<feature type="domain" description="Major facilitator superfamily (MFS) profile" evidence="6">
    <location>
        <begin position="1"/>
        <end position="471"/>
    </location>
</feature>
<dbReference type="InterPro" id="IPR011701">
    <property type="entry name" value="MFS"/>
</dbReference>
<dbReference type="InterPro" id="IPR036259">
    <property type="entry name" value="MFS_trans_sf"/>
</dbReference>
<feature type="transmembrane region" description="Helical" evidence="5">
    <location>
        <begin position="314"/>
        <end position="334"/>
    </location>
</feature>
<protein>
    <submittedName>
        <fullName evidence="7">MFS transporter</fullName>
    </submittedName>
</protein>
<feature type="transmembrane region" description="Helical" evidence="5">
    <location>
        <begin position="119"/>
        <end position="141"/>
    </location>
</feature>
<dbReference type="PANTHER" id="PTHR23501">
    <property type="entry name" value="MAJOR FACILITATOR SUPERFAMILY"/>
    <property type="match status" value="1"/>
</dbReference>
<feature type="transmembrane region" description="Helical" evidence="5">
    <location>
        <begin position="90"/>
        <end position="107"/>
    </location>
</feature>
<feature type="transmembrane region" description="Helical" evidence="5">
    <location>
        <begin position="147"/>
        <end position="165"/>
    </location>
</feature>
<sequence>MLPMFLAVVDQTIIATALPAIVAATGEVERASWIVVSYLIAATIAAPVYGRLGDSFGRRRIMYFALAIFMVASVLCAASTTILTLTLARVLQGLGGGGLMTLSQALIGESIPPRERARYQGYLAAVAVCANSFGPIAGGFLTEHFGWQSIFLVNLPIGLFAFYLVTRLPPPHGERLAWRADPGGAILFAIFVATTLLALEQVQRADLANLPIGAALLAAGVIALVILVWHENRAASPLIPLSLLRQSAIWHSDAMAACHGAALVSLITFLPVYLEVVRGFSPSATGLVLVPLTVGIGVGSLVTGRLVNITGRLMIYPVVGLFIATLDFMVLSLFGDRFDIVALAILLLVNGLAMGTVMGVVQVSVQNAAGQLRLGEAAASVQFSRSIGAAFGTALVATLLFAVLSLRNPDSARVFAAMFEHAKHAGAGLSVSQLSEIQGDITVAFRAAFMAMALFTTCGFFLSITNPQKRI</sequence>
<dbReference type="Pfam" id="PF07690">
    <property type="entry name" value="MFS_1"/>
    <property type="match status" value="1"/>
</dbReference>
<dbReference type="Gene3D" id="1.20.1250.20">
    <property type="entry name" value="MFS general substrate transporter like domains"/>
    <property type="match status" value="1"/>
</dbReference>
<dbReference type="SUPFAM" id="SSF103473">
    <property type="entry name" value="MFS general substrate transporter"/>
    <property type="match status" value="1"/>
</dbReference>
<evidence type="ECO:0000256" key="1">
    <source>
        <dbReference type="ARBA" id="ARBA00004141"/>
    </source>
</evidence>
<dbReference type="InterPro" id="IPR020846">
    <property type="entry name" value="MFS_dom"/>
</dbReference>
<dbReference type="Proteomes" id="UP000263993">
    <property type="component" value="Unassembled WGS sequence"/>
</dbReference>
<feature type="transmembrane region" description="Helical" evidence="5">
    <location>
        <begin position="177"/>
        <end position="198"/>
    </location>
</feature>
<evidence type="ECO:0000313" key="7">
    <source>
        <dbReference type="EMBL" id="RDV05858.1"/>
    </source>
</evidence>
<keyword evidence="4 5" id="KW-0472">Membrane</keyword>
<evidence type="ECO:0000256" key="4">
    <source>
        <dbReference type="ARBA" id="ARBA00023136"/>
    </source>
</evidence>
<feature type="transmembrane region" description="Helical" evidence="5">
    <location>
        <begin position="443"/>
        <end position="464"/>
    </location>
</feature>